<dbReference type="OrthoDB" id="9766758at2"/>
<evidence type="ECO:0000256" key="2">
    <source>
        <dbReference type="ARBA" id="ARBA00022448"/>
    </source>
</evidence>
<evidence type="ECO:0000256" key="4">
    <source>
        <dbReference type="ARBA" id="ARBA00022729"/>
    </source>
</evidence>
<name>A0A1W5ZZK9_9BACI</name>
<keyword evidence="7" id="KW-1185">Reference proteome</keyword>
<dbReference type="Proteomes" id="UP000192527">
    <property type="component" value="Chromosome"/>
</dbReference>
<dbReference type="InterPro" id="IPR006060">
    <property type="entry name" value="Maltose/Cyclodextrin-bd"/>
</dbReference>
<evidence type="ECO:0000313" key="7">
    <source>
        <dbReference type="Proteomes" id="UP000192527"/>
    </source>
</evidence>
<keyword evidence="2 5" id="KW-0813">Transport</keyword>
<organism evidence="6 7">
    <name type="scientific">Halobacillus mangrovi</name>
    <dbReference type="NCBI Taxonomy" id="402384"/>
    <lineage>
        <taxon>Bacteria</taxon>
        <taxon>Bacillati</taxon>
        <taxon>Bacillota</taxon>
        <taxon>Bacilli</taxon>
        <taxon>Bacillales</taxon>
        <taxon>Bacillaceae</taxon>
        <taxon>Halobacillus</taxon>
    </lineage>
</organism>
<dbReference type="STRING" id="402384.HM131_19000"/>
<dbReference type="PANTHER" id="PTHR30061">
    <property type="entry name" value="MALTOSE-BINDING PERIPLASMIC PROTEIN"/>
    <property type="match status" value="1"/>
</dbReference>
<protein>
    <recommendedName>
        <fullName evidence="5">Maltodextrin-binding protein</fullName>
    </recommendedName>
</protein>
<gene>
    <name evidence="6" type="ORF">HM131_19000</name>
</gene>
<dbReference type="Gene3D" id="3.40.190.10">
    <property type="entry name" value="Periplasmic binding protein-like II"/>
    <property type="match status" value="2"/>
</dbReference>
<dbReference type="RefSeq" id="WP_085031255.1">
    <property type="nucleotide sequence ID" value="NZ_CP020772.1"/>
</dbReference>
<proteinExistence type="inferred from homology"/>
<dbReference type="EMBL" id="CP020772">
    <property type="protein sequence ID" value="ARI78796.1"/>
    <property type="molecule type" value="Genomic_DNA"/>
</dbReference>
<keyword evidence="5" id="KW-0472">Membrane</keyword>
<dbReference type="Pfam" id="PF13416">
    <property type="entry name" value="SBP_bac_8"/>
    <property type="match status" value="1"/>
</dbReference>
<dbReference type="PROSITE" id="PS51257">
    <property type="entry name" value="PROKAR_LIPOPROTEIN"/>
    <property type="match status" value="1"/>
</dbReference>
<accession>A0A1W5ZZK9</accession>
<comment type="similarity">
    <text evidence="1 5">Belongs to the bacterial solute-binding protein 1 family.</text>
</comment>
<feature type="signal peptide" evidence="5">
    <location>
        <begin position="1"/>
        <end position="22"/>
    </location>
</feature>
<dbReference type="AlphaFoldDB" id="A0A1W5ZZK9"/>
<sequence>MLSKKYLSVGVLLLVFSILLSACGPQREVTQNEVTQGEPEKPEELTIWAWEDTKSAFQNIGDKYTEKTGIKVNVVAAENADISLDAPAGRGPDLFYETHDRIGDAYLQGLAAEIKLTDEQLKGYQKSALEAFTIDGKLLGIPSSVETIALFYNKELVPEAPQTIEEINEIAEKLTNADQNEFGFLNITSDFYPTFPFLTAAGGNVFGKNDQGEYDTNEIGLASDEVVEGAEIIQSWHENGYIPESLTYDVMNGLFRDGKVGAIISGPWGIPDFEKGLGDNLGIAPLPTYKGKHLQSFLGVKGFAVSEYSESKYWATDLGLFMTNAVNSKSLFEEVKRLPARDDVDVENELYQGIQEQLQHAKPTPNIPAMAQVWEPMGDALVFITQGEDPKEVLKEAVAAIKEQISLLGGNN</sequence>
<dbReference type="InterPro" id="IPR006059">
    <property type="entry name" value="SBP"/>
</dbReference>
<dbReference type="PRINTS" id="PR00181">
    <property type="entry name" value="MALTOSEBP"/>
</dbReference>
<keyword evidence="3 5" id="KW-0762">Sugar transport</keyword>
<dbReference type="SUPFAM" id="SSF53850">
    <property type="entry name" value="Periplasmic binding protein-like II"/>
    <property type="match status" value="1"/>
</dbReference>
<dbReference type="KEGG" id="hmn:HM131_19000"/>
<keyword evidence="4 5" id="KW-0732">Signal</keyword>
<dbReference type="GO" id="GO:1901982">
    <property type="term" value="F:maltose binding"/>
    <property type="evidence" value="ECO:0007669"/>
    <property type="project" value="TreeGrafter"/>
</dbReference>
<evidence type="ECO:0000256" key="5">
    <source>
        <dbReference type="RuleBase" id="RU365005"/>
    </source>
</evidence>
<dbReference type="GO" id="GO:0042956">
    <property type="term" value="P:maltodextrin transmembrane transport"/>
    <property type="evidence" value="ECO:0007669"/>
    <property type="project" value="TreeGrafter"/>
</dbReference>
<dbReference type="GO" id="GO:0015144">
    <property type="term" value="F:carbohydrate transmembrane transporter activity"/>
    <property type="evidence" value="ECO:0007669"/>
    <property type="project" value="InterPro"/>
</dbReference>
<keyword evidence="5" id="KW-1003">Cell membrane</keyword>
<evidence type="ECO:0000256" key="3">
    <source>
        <dbReference type="ARBA" id="ARBA00022597"/>
    </source>
</evidence>
<evidence type="ECO:0000256" key="1">
    <source>
        <dbReference type="ARBA" id="ARBA00008520"/>
    </source>
</evidence>
<dbReference type="GO" id="GO:0055052">
    <property type="term" value="C:ATP-binding cassette (ABC) transporter complex, substrate-binding subunit-containing"/>
    <property type="evidence" value="ECO:0007669"/>
    <property type="project" value="TreeGrafter"/>
</dbReference>
<dbReference type="GO" id="GO:0015768">
    <property type="term" value="P:maltose transport"/>
    <property type="evidence" value="ECO:0007669"/>
    <property type="project" value="TreeGrafter"/>
</dbReference>
<feature type="chain" id="PRO_5039757684" description="Maltodextrin-binding protein" evidence="5">
    <location>
        <begin position="23"/>
        <end position="412"/>
    </location>
</feature>
<reference evidence="6 7" key="1">
    <citation type="submission" date="2017-04" db="EMBL/GenBank/DDBJ databases">
        <title>The whole genome sequencing and assembly of Halobacillus mangrovi strain.</title>
        <authorList>
            <person name="Lee S.-J."/>
            <person name="Park M.-K."/>
            <person name="Kim J.-Y."/>
            <person name="Lee Y.-J."/>
            <person name="Yi H."/>
            <person name="Bahn Y.-S."/>
            <person name="Kim J.F."/>
            <person name="Lee D.-W."/>
        </authorList>
    </citation>
    <scope>NUCLEOTIDE SEQUENCE [LARGE SCALE GENOMIC DNA]</scope>
    <source>
        <strain evidence="6 7">KTB 131</strain>
    </source>
</reference>
<dbReference type="PANTHER" id="PTHR30061:SF50">
    <property type="entry name" value="MALTOSE_MALTODEXTRIN-BINDING PERIPLASMIC PROTEIN"/>
    <property type="match status" value="1"/>
</dbReference>
<comment type="subcellular location">
    <subcellularLocation>
        <location evidence="5">Cell membrane</location>
        <topology evidence="5">Lipid-anchor</topology>
    </subcellularLocation>
</comment>
<keyword evidence="5" id="KW-0449">Lipoprotein</keyword>
<evidence type="ECO:0000313" key="6">
    <source>
        <dbReference type="EMBL" id="ARI78796.1"/>
    </source>
</evidence>